<name>A0ABD0QKK4_CIRMR</name>
<sequence length="56" mass="6021">RAQCKRESGIPSTDSIPCRAPTLLHENLNRQGKAKVGHFAAAHQSDAAYQGNTTES</sequence>
<keyword evidence="2" id="KW-1185">Reference proteome</keyword>
<proteinExistence type="predicted"/>
<evidence type="ECO:0000313" key="1">
    <source>
        <dbReference type="EMBL" id="KAL0186754.1"/>
    </source>
</evidence>
<dbReference type="Proteomes" id="UP001529510">
    <property type="component" value="Unassembled WGS sequence"/>
</dbReference>
<reference evidence="1 2" key="1">
    <citation type="submission" date="2024-05" db="EMBL/GenBank/DDBJ databases">
        <title>Genome sequencing and assembly of Indian major carp, Cirrhinus mrigala (Hamilton, 1822).</title>
        <authorList>
            <person name="Mohindra V."/>
            <person name="Chowdhury L.M."/>
            <person name="Lal K."/>
            <person name="Jena J.K."/>
        </authorList>
    </citation>
    <scope>NUCLEOTIDE SEQUENCE [LARGE SCALE GENOMIC DNA]</scope>
    <source>
        <strain evidence="1">CM1030</strain>
        <tissue evidence="1">Blood</tissue>
    </source>
</reference>
<dbReference type="EMBL" id="JAMKFB020000008">
    <property type="protein sequence ID" value="KAL0186754.1"/>
    <property type="molecule type" value="Genomic_DNA"/>
</dbReference>
<gene>
    <name evidence="1" type="ORF">M9458_018424</name>
</gene>
<protein>
    <submittedName>
        <fullName evidence="1">Uncharacterized protein</fullName>
    </submittedName>
</protein>
<feature type="non-terminal residue" evidence="1">
    <location>
        <position position="56"/>
    </location>
</feature>
<feature type="non-terminal residue" evidence="1">
    <location>
        <position position="1"/>
    </location>
</feature>
<accession>A0ABD0QKK4</accession>
<comment type="caution">
    <text evidence="1">The sequence shown here is derived from an EMBL/GenBank/DDBJ whole genome shotgun (WGS) entry which is preliminary data.</text>
</comment>
<evidence type="ECO:0000313" key="2">
    <source>
        <dbReference type="Proteomes" id="UP001529510"/>
    </source>
</evidence>
<dbReference type="AlphaFoldDB" id="A0ABD0QKK4"/>
<organism evidence="1 2">
    <name type="scientific">Cirrhinus mrigala</name>
    <name type="common">Mrigala</name>
    <dbReference type="NCBI Taxonomy" id="683832"/>
    <lineage>
        <taxon>Eukaryota</taxon>
        <taxon>Metazoa</taxon>
        <taxon>Chordata</taxon>
        <taxon>Craniata</taxon>
        <taxon>Vertebrata</taxon>
        <taxon>Euteleostomi</taxon>
        <taxon>Actinopterygii</taxon>
        <taxon>Neopterygii</taxon>
        <taxon>Teleostei</taxon>
        <taxon>Ostariophysi</taxon>
        <taxon>Cypriniformes</taxon>
        <taxon>Cyprinidae</taxon>
        <taxon>Labeoninae</taxon>
        <taxon>Labeonini</taxon>
        <taxon>Cirrhinus</taxon>
    </lineage>
</organism>